<keyword evidence="7" id="KW-1133">Transmembrane helix</keyword>
<evidence type="ECO:0000256" key="2">
    <source>
        <dbReference type="ARBA" id="ARBA00006730"/>
    </source>
</evidence>
<feature type="compositionally biased region" description="Basic and acidic residues" evidence="6">
    <location>
        <begin position="309"/>
        <end position="326"/>
    </location>
</feature>
<evidence type="ECO:0000256" key="1">
    <source>
        <dbReference type="ARBA" id="ARBA00001974"/>
    </source>
</evidence>
<evidence type="ECO:0000259" key="8">
    <source>
        <dbReference type="Pfam" id="PF01266"/>
    </source>
</evidence>
<accession>A0A8K0IZX3</accession>
<comment type="caution">
    <text evidence="9">The sequence shown here is derived from an EMBL/GenBank/DDBJ whole genome shotgun (WGS) entry which is preliminary data.</text>
</comment>
<keyword evidence="7" id="KW-0812">Transmembrane</keyword>
<evidence type="ECO:0000256" key="7">
    <source>
        <dbReference type="SAM" id="Phobius"/>
    </source>
</evidence>
<proteinExistence type="inferred from homology"/>
<comment type="cofactor">
    <cofactor evidence="1">
        <name>FAD</name>
        <dbReference type="ChEBI" id="CHEBI:57692"/>
    </cofactor>
</comment>
<evidence type="ECO:0000313" key="10">
    <source>
        <dbReference type="Proteomes" id="UP000811619"/>
    </source>
</evidence>
<dbReference type="SUPFAM" id="SSF51971">
    <property type="entry name" value="Nucleotide-binding domain"/>
    <property type="match status" value="1"/>
</dbReference>
<comment type="similarity">
    <text evidence="2">Belongs to the DAMOX/DASOX family.</text>
</comment>
<evidence type="ECO:0000256" key="4">
    <source>
        <dbReference type="ARBA" id="ARBA00022827"/>
    </source>
</evidence>
<dbReference type="PANTHER" id="PTHR11530">
    <property type="entry name" value="D-AMINO ACID OXIDASE"/>
    <property type="match status" value="1"/>
</dbReference>
<evidence type="ECO:0000256" key="6">
    <source>
        <dbReference type="SAM" id="MobiDB-lite"/>
    </source>
</evidence>
<keyword evidence="10" id="KW-1185">Reference proteome</keyword>
<dbReference type="OrthoDB" id="2015447at2759"/>
<organism evidence="9 10">
    <name type="scientific">Claviceps africana</name>
    <dbReference type="NCBI Taxonomy" id="83212"/>
    <lineage>
        <taxon>Eukaryota</taxon>
        <taxon>Fungi</taxon>
        <taxon>Dikarya</taxon>
        <taxon>Ascomycota</taxon>
        <taxon>Pezizomycotina</taxon>
        <taxon>Sordariomycetes</taxon>
        <taxon>Hypocreomycetidae</taxon>
        <taxon>Hypocreales</taxon>
        <taxon>Clavicipitaceae</taxon>
        <taxon>Claviceps</taxon>
    </lineage>
</organism>
<dbReference type="InterPro" id="IPR006076">
    <property type="entry name" value="FAD-dep_OxRdtase"/>
</dbReference>
<feature type="domain" description="FAD dependent oxidoreductase" evidence="8">
    <location>
        <begin position="13"/>
        <end position="319"/>
    </location>
</feature>
<dbReference type="PANTHER" id="PTHR11530:SF11">
    <property type="entry name" value="D-ASPARTATE OXIDASE"/>
    <property type="match status" value="1"/>
</dbReference>
<dbReference type="Gene3D" id="3.30.9.10">
    <property type="entry name" value="D-Amino Acid Oxidase, subunit A, domain 2"/>
    <property type="match status" value="1"/>
</dbReference>
<keyword evidence="4" id="KW-0274">FAD</keyword>
<protein>
    <recommendedName>
        <fullName evidence="8">FAD dependent oxidoreductase domain-containing protein</fullName>
    </recommendedName>
</protein>
<dbReference type="Proteomes" id="UP000811619">
    <property type="component" value="Unassembled WGS sequence"/>
</dbReference>
<dbReference type="GO" id="GO:0003884">
    <property type="term" value="F:D-amino-acid oxidase activity"/>
    <property type="evidence" value="ECO:0007669"/>
    <property type="project" value="InterPro"/>
</dbReference>
<feature type="transmembrane region" description="Helical" evidence="7">
    <location>
        <begin position="12"/>
        <end position="30"/>
    </location>
</feature>
<keyword evidence="7" id="KW-0472">Membrane</keyword>
<feature type="region of interest" description="Disordered" evidence="6">
    <location>
        <begin position="305"/>
        <end position="326"/>
    </location>
</feature>
<name>A0A8K0IZX3_9HYPO</name>
<dbReference type="AlphaFoldDB" id="A0A8K0IZX3"/>
<dbReference type="GO" id="GO:0019478">
    <property type="term" value="P:D-amino acid catabolic process"/>
    <property type="evidence" value="ECO:0007669"/>
    <property type="project" value="TreeGrafter"/>
</dbReference>
<dbReference type="EMBL" id="SRPY01001126">
    <property type="protein sequence ID" value="KAG5914373.1"/>
    <property type="molecule type" value="Genomic_DNA"/>
</dbReference>
<reference evidence="9" key="1">
    <citation type="journal article" date="2020" name="bioRxiv">
        <title>Whole genome comparisons of ergot fungi reveals the divergence and evolution of species within the genus Claviceps are the result of varying mechanisms driving genome evolution and host range expansion.</title>
        <authorList>
            <person name="Wyka S.A."/>
            <person name="Mondo S.J."/>
            <person name="Liu M."/>
            <person name="Dettman J."/>
            <person name="Nalam V."/>
            <person name="Broders K.D."/>
        </authorList>
    </citation>
    <scope>NUCLEOTIDE SEQUENCE</scope>
    <source>
        <strain evidence="9">CCC 489</strain>
    </source>
</reference>
<keyword evidence="3" id="KW-0285">Flavoprotein</keyword>
<evidence type="ECO:0000313" key="9">
    <source>
        <dbReference type="EMBL" id="KAG5914373.1"/>
    </source>
</evidence>
<dbReference type="InterPro" id="IPR023209">
    <property type="entry name" value="DAO"/>
</dbReference>
<feature type="non-terminal residue" evidence="9">
    <location>
        <position position="1"/>
    </location>
</feature>
<evidence type="ECO:0000256" key="3">
    <source>
        <dbReference type="ARBA" id="ARBA00022630"/>
    </source>
</evidence>
<evidence type="ECO:0000256" key="5">
    <source>
        <dbReference type="ARBA" id="ARBA00023002"/>
    </source>
</evidence>
<keyword evidence="5" id="KW-0560">Oxidoreductase</keyword>
<dbReference type="Pfam" id="PF01266">
    <property type="entry name" value="DAO"/>
    <property type="match status" value="1"/>
</dbReference>
<gene>
    <name evidence="9" type="ORF">E4U42_000521</name>
</gene>
<dbReference type="Gene3D" id="3.40.50.720">
    <property type="entry name" value="NAD(P)-binding Rossmann-like Domain"/>
    <property type="match status" value="1"/>
</dbReference>
<dbReference type="GO" id="GO:0071949">
    <property type="term" value="F:FAD binding"/>
    <property type="evidence" value="ECO:0007669"/>
    <property type="project" value="InterPro"/>
</dbReference>
<dbReference type="GO" id="GO:0005737">
    <property type="term" value="C:cytoplasm"/>
    <property type="evidence" value="ECO:0007669"/>
    <property type="project" value="TreeGrafter"/>
</dbReference>
<sequence length="326" mass="35825">MTSPPLHPEQDTIVIVGAGIIGLDVALVLAKRGLGRHTTVVAEHLPGDTSPAYTSPWAGCNFSGGISGRDDTALRWDRLGYAHLTNLATHASEASFVSRTESVEYWDADAPRDKIRAIVEYLEDTLNPPTILEQFRVIPQDELPPGVNYGFSCTTVTIHAPKHLVHLHDLLKHQHGVRFVRQRLPDIRAARLSARTRVVFNCTGNAARTLPGVLDTRCYPTRGQVVLARAPAVARNVMRHGRDYETYVIPRPRSDGHVILGGFMQAGNSDPSTYGHETECILRRTQELCPAELRDSPCEPLAAFAGARPSREGGARVERDGRPDWG</sequence>
<dbReference type="SUPFAM" id="SSF54373">
    <property type="entry name" value="FAD-linked reductases, C-terminal domain"/>
    <property type="match status" value="1"/>
</dbReference>